<comment type="caution">
    <text evidence="6">The sequence shown here is derived from an EMBL/GenBank/DDBJ whole genome shotgun (WGS) entry which is preliminary data.</text>
</comment>
<evidence type="ECO:0000256" key="1">
    <source>
        <dbReference type="ARBA" id="ARBA00023002"/>
    </source>
</evidence>
<dbReference type="InterPro" id="IPR008927">
    <property type="entry name" value="6-PGluconate_DH-like_C_sf"/>
</dbReference>
<dbReference type="InterPro" id="IPR006115">
    <property type="entry name" value="6PGDH_NADP-bd"/>
</dbReference>
<evidence type="ECO:0000259" key="4">
    <source>
        <dbReference type="Pfam" id="PF03446"/>
    </source>
</evidence>
<dbReference type="Gene3D" id="3.40.50.720">
    <property type="entry name" value="NAD(P)-binding Rossmann-like Domain"/>
    <property type="match status" value="1"/>
</dbReference>
<keyword evidence="7" id="KW-1185">Reference proteome</keyword>
<dbReference type="Pfam" id="PF03446">
    <property type="entry name" value="NAD_binding_2"/>
    <property type="match status" value="1"/>
</dbReference>
<organism evidence="6 7">
    <name type="scientific">Ramlibacter agri</name>
    <dbReference type="NCBI Taxonomy" id="2728837"/>
    <lineage>
        <taxon>Bacteria</taxon>
        <taxon>Pseudomonadati</taxon>
        <taxon>Pseudomonadota</taxon>
        <taxon>Betaproteobacteria</taxon>
        <taxon>Burkholderiales</taxon>
        <taxon>Comamonadaceae</taxon>
        <taxon>Ramlibacter</taxon>
    </lineage>
</organism>
<dbReference type="Pfam" id="PF14833">
    <property type="entry name" value="NAD_binding_11"/>
    <property type="match status" value="1"/>
</dbReference>
<dbReference type="PIRSF" id="PIRSF000103">
    <property type="entry name" value="HIBADH"/>
    <property type="match status" value="1"/>
</dbReference>
<accession>A0A848HFF5</accession>
<evidence type="ECO:0000313" key="7">
    <source>
        <dbReference type="Proteomes" id="UP000541185"/>
    </source>
</evidence>
<sequence>MARLGWIGLGDIGFPMMERLLKAGHEVHTWGRSPQRVAAALAVGAVAAPAPADLGRDCEAVFLCVTDSQAVADVVFGPEGIATASRDGTYLVDHSTIHPARTREMAARLRAEGRGRWVDAPVSGGAVGARAGTLAVMAGGEAEDLDAVRGWIAAFGGKVTHVGPSGSGQACKSCNQAIANSTIMVWAEMLAYAKSFGLDPEKLVAATEGGFADSQVRKVLVPRILSGEYPGHYVSLIPKDLDIPCDMGRELQTPMPVTSLVTSLYRHHQVLQERFGGGEPLPLLDLFARTGKEVRGKF</sequence>
<dbReference type="GO" id="GO:0050661">
    <property type="term" value="F:NADP binding"/>
    <property type="evidence" value="ECO:0007669"/>
    <property type="project" value="InterPro"/>
</dbReference>
<name>A0A848HFF5_9BURK</name>
<evidence type="ECO:0000256" key="2">
    <source>
        <dbReference type="ARBA" id="ARBA00023027"/>
    </source>
</evidence>
<dbReference type="SUPFAM" id="SSF48179">
    <property type="entry name" value="6-phosphogluconate dehydrogenase C-terminal domain-like"/>
    <property type="match status" value="1"/>
</dbReference>
<protein>
    <submittedName>
        <fullName evidence="6">NAD(P)-dependent oxidoreductase</fullName>
    </submittedName>
</protein>
<keyword evidence="1" id="KW-0560">Oxidoreductase</keyword>
<feature type="active site" evidence="3">
    <location>
        <position position="172"/>
    </location>
</feature>
<dbReference type="EMBL" id="JABBFX010000003">
    <property type="protein sequence ID" value="NML47263.1"/>
    <property type="molecule type" value="Genomic_DNA"/>
</dbReference>
<evidence type="ECO:0000313" key="6">
    <source>
        <dbReference type="EMBL" id="NML47263.1"/>
    </source>
</evidence>
<dbReference type="RefSeq" id="WP_169421547.1">
    <property type="nucleotide sequence ID" value="NZ_JABBFX010000003.1"/>
</dbReference>
<dbReference type="PANTHER" id="PTHR43060:SF15">
    <property type="entry name" value="3-HYDROXYISOBUTYRATE DEHYDROGENASE-LIKE 1, MITOCHONDRIAL-RELATED"/>
    <property type="match status" value="1"/>
</dbReference>
<reference evidence="6 7" key="1">
    <citation type="submission" date="2020-04" db="EMBL/GenBank/DDBJ databases">
        <title>Ramlibacter sp. G-1-2-2 isolated from soil.</title>
        <authorList>
            <person name="Dahal R.H."/>
        </authorList>
    </citation>
    <scope>NUCLEOTIDE SEQUENCE [LARGE SCALE GENOMIC DNA]</scope>
    <source>
        <strain evidence="6 7">G-1-2-2</strain>
    </source>
</reference>
<proteinExistence type="predicted"/>
<dbReference type="Gene3D" id="1.10.1040.10">
    <property type="entry name" value="N-(1-d-carboxylethyl)-l-norvaline Dehydrogenase, domain 2"/>
    <property type="match status" value="1"/>
</dbReference>
<dbReference type="GO" id="GO:0016491">
    <property type="term" value="F:oxidoreductase activity"/>
    <property type="evidence" value="ECO:0007669"/>
    <property type="project" value="UniProtKB-KW"/>
</dbReference>
<dbReference type="GO" id="GO:0051287">
    <property type="term" value="F:NAD binding"/>
    <property type="evidence" value="ECO:0007669"/>
    <property type="project" value="InterPro"/>
</dbReference>
<dbReference type="AlphaFoldDB" id="A0A848HFF5"/>
<evidence type="ECO:0000256" key="3">
    <source>
        <dbReference type="PIRSR" id="PIRSR000103-1"/>
    </source>
</evidence>
<feature type="domain" description="6-phosphogluconate dehydrogenase NADP-binding" evidence="4">
    <location>
        <begin position="4"/>
        <end position="163"/>
    </location>
</feature>
<gene>
    <name evidence="6" type="ORF">HHL11_26180</name>
</gene>
<dbReference type="InterPro" id="IPR013328">
    <property type="entry name" value="6PGD_dom2"/>
</dbReference>
<dbReference type="PANTHER" id="PTHR43060">
    <property type="entry name" value="3-HYDROXYISOBUTYRATE DEHYDROGENASE-LIKE 1, MITOCHONDRIAL-RELATED"/>
    <property type="match status" value="1"/>
</dbReference>
<dbReference type="InterPro" id="IPR029154">
    <property type="entry name" value="HIBADH-like_NADP-bd"/>
</dbReference>
<feature type="domain" description="3-hydroxyisobutyrate dehydrogenase-like NAD-binding" evidence="5">
    <location>
        <begin position="166"/>
        <end position="267"/>
    </location>
</feature>
<dbReference type="SUPFAM" id="SSF51735">
    <property type="entry name" value="NAD(P)-binding Rossmann-fold domains"/>
    <property type="match status" value="1"/>
</dbReference>
<dbReference type="InterPro" id="IPR015815">
    <property type="entry name" value="HIBADH-related"/>
</dbReference>
<keyword evidence="2" id="KW-0520">NAD</keyword>
<dbReference type="InterPro" id="IPR036291">
    <property type="entry name" value="NAD(P)-bd_dom_sf"/>
</dbReference>
<evidence type="ECO:0000259" key="5">
    <source>
        <dbReference type="Pfam" id="PF14833"/>
    </source>
</evidence>
<dbReference type="Proteomes" id="UP000541185">
    <property type="component" value="Unassembled WGS sequence"/>
</dbReference>